<proteinExistence type="inferred from homology"/>
<keyword evidence="4" id="KW-0804">Transcription</keyword>
<reference evidence="6 7" key="1">
    <citation type="submission" date="2018-08" db="EMBL/GenBank/DDBJ databases">
        <title>Sequencing the genomes of 1000 actinobacteria strains.</title>
        <authorList>
            <person name="Klenk H.-P."/>
        </authorList>
    </citation>
    <scope>NUCLEOTIDE SEQUENCE [LARGE SCALE GENOMIC DNA]</scope>
    <source>
        <strain evidence="6 7">DSM 44099</strain>
    </source>
</reference>
<dbReference type="PROSITE" id="PS50931">
    <property type="entry name" value="HTH_LYSR"/>
    <property type="match status" value="1"/>
</dbReference>
<sequence>MLDLVRLRVLAAVARTGSVTAAAKELHYSQPSISHHIARLEAETGARLLQRVGRGIRLTPTGELLAERAIEIIGRVDSAAAELSTHVGLDAGRVRLAGFSSVLSTLVPAAAAALAASHPGLELNLTDTHPPEALRLLRAGKVDVAVVFRYAESPPEEEGIRLLHLLDDPTYLLGPHENDTLAAHRDARWVAGCERCGGHLLELCARAGFTPHIAYRTDDMVAMQAMVSAGMAVTTIPGLALRAHRAAGIHATEIPGSTRHVYAATYGEPPDPPATTALLHALRAAA</sequence>
<dbReference type="GO" id="GO:0003700">
    <property type="term" value="F:DNA-binding transcription factor activity"/>
    <property type="evidence" value="ECO:0007669"/>
    <property type="project" value="InterPro"/>
</dbReference>
<evidence type="ECO:0000259" key="5">
    <source>
        <dbReference type="PROSITE" id="PS50931"/>
    </source>
</evidence>
<name>A0A3D9ZZ44_9ACTN</name>
<evidence type="ECO:0000256" key="2">
    <source>
        <dbReference type="ARBA" id="ARBA00023015"/>
    </source>
</evidence>
<accession>A0A3D9ZZ44</accession>
<feature type="domain" description="HTH lysR-type" evidence="5">
    <location>
        <begin position="2"/>
        <end position="59"/>
    </location>
</feature>
<organism evidence="6 7">
    <name type="scientific">Asanoa ferruginea</name>
    <dbReference type="NCBI Taxonomy" id="53367"/>
    <lineage>
        <taxon>Bacteria</taxon>
        <taxon>Bacillati</taxon>
        <taxon>Actinomycetota</taxon>
        <taxon>Actinomycetes</taxon>
        <taxon>Micromonosporales</taxon>
        <taxon>Micromonosporaceae</taxon>
        <taxon>Asanoa</taxon>
    </lineage>
</organism>
<dbReference type="SUPFAM" id="SSF46785">
    <property type="entry name" value="Winged helix' DNA-binding domain"/>
    <property type="match status" value="1"/>
</dbReference>
<dbReference type="Proteomes" id="UP000256913">
    <property type="component" value="Unassembled WGS sequence"/>
</dbReference>
<dbReference type="Pfam" id="PF03466">
    <property type="entry name" value="LysR_substrate"/>
    <property type="match status" value="1"/>
</dbReference>
<keyword evidence="7" id="KW-1185">Reference proteome</keyword>
<gene>
    <name evidence="6" type="ORF">DFJ67_8514</name>
</gene>
<dbReference type="GO" id="GO:0032993">
    <property type="term" value="C:protein-DNA complex"/>
    <property type="evidence" value="ECO:0007669"/>
    <property type="project" value="TreeGrafter"/>
</dbReference>
<dbReference type="EMBL" id="QUMQ01000001">
    <property type="protein sequence ID" value="REG02419.1"/>
    <property type="molecule type" value="Genomic_DNA"/>
</dbReference>
<protein>
    <submittedName>
        <fullName evidence="6">DNA-binding transcriptional LysR family regulator</fullName>
    </submittedName>
</protein>
<dbReference type="GO" id="GO:0003677">
    <property type="term" value="F:DNA binding"/>
    <property type="evidence" value="ECO:0007669"/>
    <property type="project" value="UniProtKB-KW"/>
</dbReference>
<dbReference type="SUPFAM" id="SSF53850">
    <property type="entry name" value="Periplasmic binding protein-like II"/>
    <property type="match status" value="1"/>
</dbReference>
<dbReference type="RefSeq" id="WP_116075384.1">
    <property type="nucleotide sequence ID" value="NZ_BONB01000005.1"/>
</dbReference>
<evidence type="ECO:0000256" key="1">
    <source>
        <dbReference type="ARBA" id="ARBA00009437"/>
    </source>
</evidence>
<dbReference type="InterPro" id="IPR036388">
    <property type="entry name" value="WH-like_DNA-bd_sf"/>
</dbReference>
<dbReference type="InterPro" id="IPR005119">
    <property type="entry name" value="LysR_subst-bd"/>
</dbReference>
<dbReference type="PANTHER" id="PTHR30346">
    <property type="entry name" value="TRANSCRIPTIONAL DUAL REGULATOR HCAR-RELATED"/>
    <property type="match status" value="1"/>
</dbReference>
<dbReference type="Gene3D" id="3.40.190.10">
    <property type="entry name" value="Periplasmic binding protein-like II"/>
    <property type="match status" value="2"/>
</dbReference>
<evidence type="ECO:0000313" key="6">
    <source>
        <dbReference type="EMBL" id="REG02419.1"/>
    </source>
</evidence>
<evidence type="ECO:0000313" key="7">
    <source>
        <dbReference type="Proteomes" id="UP000256913"/>
    </source>
</evidence>
<dbReference type="AlphaFoldDB" id="A0A3D9ZZ44"/>
<dbReference type="InterPro" id="IPR036390">
    <property type="entry name" value="WH_DNA-bd_sf"/>
</dbReference>
<dbReference type="Gene3D" id="1.10.10.10">
    <property type="entry name" value="Winged helix-like DNA-binding domain superfamily/Winged helix DNA-binding domain"/>
    <property type="match status" value="1"/>
</dbReference>
<comment type="similarity">
    <text evidence="1">Belongs to the LysR transcriptional regulatory family.</text>
</comment>
<dbReference type="OrthoDB" id="3673085at2"/>
<dbReference type="Pfam" id="PF00126">
    <property type="entry name" value="HTH_1"/>
    <property type="match status" value="1"/>
</dbReference>
<dbReference type="FunFam" id="1.10.10.10:FF:000001">
    <property type="entry name" value="LysR family transcriptional regulator"/>
    <property type="match status" value="1"/>
</dbReference>
<evidence type="ECO:0000256" key="4">
    <source>
        <dbReference type="ARBA" id="ARBA00023163"/>
    </source>
</evidence>
<keyword evidence="2" id="KW-0805">Transcription regulation</keyword>
<keyword evidence="3 6" id="KW-0238">DNA-binding</keyword>
<dbReference type="PRINTS" id="PR00039">
    <property type="entry name" value="HTHLYSR"/>
</dbReference>
<dbReference type="PANTHER" id="PTHR30346:SF29">
    <property type="entry name" value="LYSR SUBSTRATE-BINDING"/>
    <property type="match status" value="1"/>
</dbReference>
<dbReference type="InterPro" id="IPR000847">
    <property type="entry name" value="LysR_HTH_N"/>
</dbReference>
<comment type="caution">
    <text evidence="6">The sequence shown here is derived from an EMBL/GenBank/DDBJ whole genome shotgun (WGS) entry which is preliminary data.</text>
</comment>
<evidence type="ECO:0000256" key="3">
    <source>
        <dbReference type="ARBA" id="ARBA00023125"/>
    </source>
</evidence>